<evidence type="ECO:0000313" key="1">
    <source>
        <dbReference type="EMBL" id="KAF6987212.1"/>
    </source>
</evidence>
<protein>
    <submittedName>
        <fullName evidence="1">Uncharacterized protein</fullName>
    </submittedName>
</protein>
<feature type="non-terminal residue" evidence="1">
    <location>
        <position position="53"/>
    </location>
</feature>
<sequence>VSSLRDTLQHSIASGGFAGDRCGVVPSSWFSFSSQIFWKVIKENKDLDLPSHK</sequence>
<dbReference type="Proteomes" id="UP000815260">
    <property type="component" value="Chromosome 1B"/>
</dbReference>
<gene>
    <name evidence="1" type="ORF">CFC21_004875</name>
</gene>
<name>A0A9R1INQ3_WHEAT</name>
<dbReference type="PANTHER" id="PTHR45923:SF2">
    <property type="entry name" value="PROTEIN SEY1"/>
    <property type="match status" value="1"/>
</dbReference>
<accession>A0A9R1INQ3</accession>
<reference evidence="1" key="1">
    <citation type="journal article" date="2017" name="Gigascience">
        <title>The first near-complete assembly of the hexaploid bread wheat genome, Triticum aestivum.</title>
        <authorList>
            <person name="Zimin A.V."/>
            <person name="Puiu D."/>
            <person name="Hall R."/>
            <person name="Kingan S."/>
            <person name="Clavijo B.J."/>
            <person name="Salzberg S.L."/>
        </authorList>
    </citation>
    <scope>NUCLEOTIDE SEQUENCE</scope>
    <source>
        <tissue evidence="1">Leaf</tissue>
    </source>
</reference>
<comment type="caution">
    <text evidence="1">The sequence shown here is derived from an EMBL/GenBank/DDBJ whole genome shotgun (WGS) entry which is preliminary data.</text>
</comment>
<proteinExistence type="predicted"/>
<dbReference type="AlphaFoldDB" id="A0A9R1INQ3"/>
<dbReference type="EMBL" id="CM022212">
    <property type="protein sequence ID" value="KAF6987212.1"/>
    <property type="molecule type" value="Genomic_DNA"/>
</dbReference>
<reference evidence="1" key="2">
    <citation type="submission" date="2020-03" db="EMBL/GenBank/DDBJ databases">
        <title>The second near-complete assembly of the hexaploid bread wheat (Triticum aestivum) genome.</title>
        <authorList>
            <person name="Zimin A.V."/>
            <person name="Puiu D."/>
            <person name="Shumante A."/>
            <person name="Alonge M."/>
            <person name="Salzberg S.L."/>
        </authorList>
    </citation>
    <scope>NUCLEOTIDE SEQUENCE</scope>
    <source>
        <tissue evidence="1">Leaf</tissue>
    </source>
</reference>
<dbReference type="InterPro" id="IPR008803">
    <property type="entry name" value="RHD3/Sey1"/>
</dbReference>
<organism evidence="1">
    <name type="scientific">Triticum aestivum</name>
    <name type="common">Wheat</name>
    <dbReference type="NCBI Taxonomy" id="4565"/>
    <lineage>
        <taxon>Eukaryota</taxon>
        <taxon>Viridiplantae</taxon>
        <taxon>Streptophyta</taxon>
        <taxon>Embryophyta</taxon>
        <taxon>Tracheophyta</taxon>
        <taxon>Spermatophyta</taxon>
        <taxon>Magnoliopsida</taxon>
        <taxon>Liliopsida</taxon>
        <taxon>Poales</taxon>
        <taxon>Poaceae</taxon>
        <taxon>BOP clade</taxon>
        <taxon>Pooideae</taxon>
        <taxon>Triticodae</taxon>
        <taxon>Triticeae</taxon>
        <taxon>Triticinae</taxon>
        <taxon>Triticum</taxon>
    </lineage>
</organism>
<dbReference type="PANTHER" id="PTHR45923">
    <property type="entry name" value="PROTEIN SEY1"/>
    <property type="match status" value="1"/>
</dbReference>
<feature type="non-terminal residue" evidence="1">
    <location>
        <position position="1"/>
    </location>
</feature>